<proteinExistence type="inferred from homology"/>
<dbReference type="EC" id="7.1.1.-" evidence="3"/>
<dbReference type="PANTHER" id="PTHR10884">
    <property type="entry name" value="NADH DEHYDROGENASE UBIQUINONE IRON-SULFUR PROTEIN 3"/>
    <property type="match status" value="1"/>
</dbReference>
<comment type="subcellular location">
    <subcellularLocation>
        <location evidence="3">Cell membrane</location>
        <topology evidence="3">Peripheral membrane protein</topology>
        <orientation evidence="3">Cytoplasmic side</orientation>
    </subcellularLocation>
</comment>
<evidence type="ECO:0000313" key="6">
    <source>
        <dbReference type="Proteomes" id="UP000594464"/>
    </source>
</evidence>
<dbReference type="InterPro" id="IPR037232">
    <property type="entry name" value="NADH_quin_OxRdtase_su_C/D-like"/>
</dbReference>
<accession>A0A7T0C4U4</accession>
<dbReference type="AlphaFoldDB" id="A0A7T0C4U4"/>
<protein>
    <recommendedName>
        <fullName evidence="3">NADH-quinone oxidoreductase subunit C</fullName>
        <ecNumber evidence="3">7.1.1.-</ecNumber>
    </recommendedName>
    <alternativeName>
        <fullName evidence="3">NADH dehydrogenase I subunit C</fullName>
    </alternativeName>
    <alternativeName>
        <fullName evidence="3">NDH-1 subunit C</fullName>
    </alternativeName>
</protein>
<dbReference type="SUPFAM" id="SSF143243">
    <property type="entry name" value="Nqo5-like"/>
    <property type="match status" value="1"/>
</dbReference>
<evidence type="ECO:0000313" key="5">
    <source>
        <dbReference type="EMBL" id="QPJ66617.1"/>
    </source>
</evidence>
<evidence type="ECO:0000256" key="3">
    <source>
        <dbReference type="HAMAP-Rule" id="MF_01357"/>
    </source>
</evidence>
<organism evidence="5 6">
    <name type="scientific">Candidatus Nitrohelix vancouverensis</name>
    <dbReference type="NCBI Taxonomy" id="2705534"/>
    <lineage>
        <taxon>Bacteria</taxon>
        <taxon>Pseudomonadati</taxon>
        <taxon>Nitrospinota/Tectimicrobiota group</taxon>
        <taxon>Nitrospinota</taxon>
        <taxon>Nitrospinia</taxon>
        <taxon>Nitrospinales</taxon>
        <taxon>Nitrospinaceae</taxon>
        <taxon>Candidatus Nitrohelix</taxon>
    </lineage>
</organism>
<dbReference type="InterPro" id="IPR010218">
    <property type="entry name" value="NADH_DH_suC"/>
</dbReference>
<keyword evidence="3" id="KW-1278">Translocase</keyword>
<keyword evidence="3" id="KW-0520">NAD</keyword>
<dbReference type="GO" id="GO:0005886">
    <property type="term" value="C:plasma membrane"/>
    <property type="evidence" value="ECO:0007669"/>
    <property type="project" value="UniProtKB-SubCell"/>
</dbReference>
<dbReference type="EMBL" id="CP048620">
    <property type="protein sequence ID" value="QPJ66617.1"/>
    <property type="molecule type" value="Genomic_DNA"/>
</dbReference>
<name>A0A7T0C4U4_9BACT</name>
<reference evidence="6" key="1">
    <citation type="submission" date="2020-02" db="EMBL/GenBank/DDBJ databases">
        <title>Genomic and physiological characterization of two novel Nitrospinaceae genera.</title>
        <authorList>
            <person name="Mueller A.J."/>
            <person name="Jung M.-Y."/>
            <person name="Strachan C.R."/>
            <person name="Herbold C.W."/>
            <person name="Kirkegaard R.H."/>
            <person name="Daims H."/>
        </authorList>
    </citation>
    <scope>NUCLEOTIDE SEQUENCE [LARGE SCALE GENOMIC DNA]</scope>
</reference>
<keyword evidence="3" id="KW-0874">Quinone</keyword>
<evidence type="ECO:0000259" key="4">
    <source>
        <dbReference type="Pfam" id="PF00329"/>
    </source>
</evidence>
<comment type="subunit">
    <text evidence="3">NDH-1 is composed of 14 different subunits. Subunits NuoB, C, D, E, F, and G constitute the peripheral sector of the complex.</text>
</comment>
<feature type="domain" description="NADH:ubiquinone oxidoreductase 30kDa subunit" evidence="4">
    <location>
        <begin position="30"/>
        <end position="152"/>
    </location>
</feature>
<comment type="catalytic activity">
    <reaction evidence="3">
        <text>a quinone + NADH + 5 H(+)(in) = a quinol + NAD(+) + 4 H(+)(out)</text>
        <dbReference type="Rhea" id="RHEA:57888"/>
        <dbReference type="ChEBI" id="CHEBI:15378"/>
        <dbReference type="ChEBI" id="CHEBI:24646"/>
        <dbReference type="ChEBI" id="CHEBI:57540"/>
        <dbReference type="ChEBI" id="CHEBI:57945"/>
        <dbReference type="ChEBI" id="CHEBI:132124"/>
    </reaction>
</comment>
<keyword evidence="3" id="KW-0830">Ubiquinone</keyword>
<dbReference type="Pfam" id="PF00329">
    <property type="entry name" value="Complex1_30kDa"/>
    <property type="match status" value="1"/>
</dbReference>
<dbReference type="Proteomes" id="UP000594464">
    <property type="component" value="Chromosome"/>
</dbReference>
<dbReference type="PANTHER" id="PTHR10884:SF14">
    <property type="entry name" value="NADH DEHYDROGENASE [UBIQUINONE] IRON-SULFUR PROTEIN 3, MITOCHONDRIAL"/>
    <property type="match status" value="1"/>
</dbReference>
<keyword evidence="2 3" id="KW-0813">Transport</keyword>
<dbReference type="GO" id="GO:0008137">
    <property type="term" value="F:NADH dehydrogenase (ubiquinone) activity"/>
    <property type="evidence" value="ECO:0007669"/>
    <property type="project" value="InterPro"/>
</dbReference>
<dbReference type="HAMAP" id="MF_01357">
    <property type="entry name" value="NDH1_NuoC"/>
    <property type="match status" value="1"/>
</dbReference>
<comment type="similarity">
    <text evidence="1 3">Belongs to the complex I 30 kDa subunit family.</text>
</comment>
<dbReference type="GO" id="GO:0050136">
    <property type="term" value="F:NADH dehydrogenase (quinone) (non-electrogenic) activity"/>
    <property type="evidence" value="ECO:0007669"/>
    <property type="project" value="UniProtKB-UniRule"/>
</dbReference>
<keyword evidence="3" id="KW-1003">Cell membrane</keyword>
<evidence type="ECO:0000256" key="2">
    <source>
        <dbReference type="ARBA" id="ARBA00022448"/>
    </source>
</evidence>
<comment type="function">
    <text evidence="3">NDH-1 shuttles electrons from NADH, via FMN and iron-sulfur (Fe-S) centers, to quinones in the respiratory chain. The immediate electron acceptor for the enzyme in this species is believed to be ubiquinone. Couples the redox reaction to proton translocation (for every two electrons transferred, four hydrogen ions are translocated across the cytoplasmic membrane), and thus conserves the redox energy in a proton gradient.</text>
</comment>
<evidence type="ECO:0000256" key="1">
    <source>
        <dbReference type="ARBA" id="ARBA00007569"/>
    </source>
</evidence>
<dbReference type="GO" id="GO:0048038">
    <property type="term" value="F:quinone binding"/>
    <property type="evidence" value="ECO:0007669"/>
    <property type="project" value="UniProtKB-KW"/>
</dbReference>
<keyword evidence="3" id="KW-0472">Membrane</keyword>
<dbReference type="KEGG" id="nva:G3M78_14880"/>
<sequence length="176" mass="20105">MTSEEIVEKIKNQFGDAVLLAETPLGDAVVHVAPESLVAVAEFAKNDPDLSCDYLSNISGVDYLDMDREPRFESVYELHSLDKNHSLRLRVGIDEEDPVVPTVSGLWKGAVFPERELYDLFGIRIEGLPEQRRLIMPENWEGHPLRRDYELTVEDVAFSFNRDYKSELVKTKPPTR</sequence>
<dbReference type="Gene3D" id="3.30.460.80">
    <property type="entry name" value="NADH:ubiquinone oxidoreductase, 30kDa subunit"/>
    <property type="match status" value="1"/>
</dbReference>
<dbReference type="InterPro" id="IPR001268">
    <property type="entry name" value="NADH_UbQ_OxRdtase_30kDa_su"/>
</dbReference>
<gene>
    <name evidence="3" type="primary">nuoC</name>
    <name evidence="5" type="ORF">G3M78_14880</name>
</gene>